<dbReference type="Gene3D" id="3.40.50.150">
    <property type="entry name" value="Vaccinia Virus protein VP39"/>
    <property type="match status" value="1"/>
</dbReference>
<dbReference type="SUPFAM" id="SSF53335">
    <property type="entry name" value="S-adenosyl-L-methionine-dependent methyltransferases"/>
    <property type="match status" value="1"/>
</dbReference>
<evidence type="ECO:0000313" key="3">
    <source>
        <dbReference type="Proteomes" id="UP000799776"/>
    </source>
</evidence>
<dbReference type="EMBL" id="ML978711">
    <property type="protein sequence ID" value="KAF2091474.1"/>
    <property type="molecule type" value="Genomic_DNA"/>
</dbReference>
<dbReference type="AlphaFoldDB" id="A0A9P4I2V2"/>
<dbReference type="PANTHER" id="PTHR14614:SF109">
    <property type="entry name" value="RIBOSOMAL LYSINE N-METHYLTRANSFERASE 5"/>
    <property type="match status" value="1"/>
</dbReference>
<feature type="compositionally biased region" description="Low complexity" evidence="1">
    <location>
        <begin position="208"/>
        <end position="217"/>
    </location>
</feature>
<feature type="region of interest" description="Disordered" evidence="1">
    <location>
        <begin position="179"/>
        <end position="220"/>
    </location>
</feature>
<evidence type="ECO:0000313" key="2">
    <source>
        <dbReference type="EMBL" id="KAF2091474.1"/>
    </source>
</evidence>
<dbReference type="GO" id="GO:0005829">
    <property type="term" value="C:cytosol"/>
    <property type="evidence" value="ECO:0007669"/>
    <property type="project" value="TreeGrafter"/>
</dbReference>
<dbReference type="InterPro" id="IPR019410">
    <property type="entry name" value="Methyltransf_16"/>
</dbReference>
<evidence type="ECO:0000256" key="1">
    <source>
        <dbReference type="SAM" id="MobiDB-lite"/>
    </source>
</evidence>
<name>A0A9P4I2V2_9PEZI</name>
<organism evidence="2 3">
    <name type="scientific">Saccharata proteae CBS 121410</name>
    <dbReference type="NCBI Taxonomy" id="1314787"/>
    <lineage>
        <taxon>Eukaryota</taxon>
        <taxon>Fungi</taxon>
        <taxon>Dikarya</taxon>
        <taxon>Ascomycota</taxon>
        <taxon>Pezizomycotina</taxon>
        <taxon>Dothideomycetes</taxon>
        <taxon>Dothideomycetes incertae sedis</taxon>
        <taxon>Botryosphaeriales</taxon>
        <taxon>Saccharataceae</taxon>
        <taxon>Saccharata</taxon>
    </lineage>
</organism>
<comment type="caution">
    <text evidence="2">The sequence shown here is derived from an EMBL/GenBank/DDBJ whole genome shotgun (WGS) entry which is preliminary data.</text>
</comment>
<sequence length="344" mass="36777">MNPFDALLAKLGPEIQDPEEETAVLFSQTLPTATNLGFIDPRASVLEIALPIHRSTSSSPSPSSGPKSHSSSPSTPQSLTLTINQSPTLLTSTLPGGTTGAVVWSVTPHFASFLSSPSNLFFASGILSRRSRVLELGAGVSGVVALAMAPRVKAYVATDMEYVLRLLRRNVAENMETVFASGNGNGPRSGGGRKGGGGGGKAPRVKKQTQTQTQDDTGNVSILPLDWEEDSVEGLAHQLSSSSSTTDPSFDVVLACDCIYNDALIEPFVDTCYNACFLRQQNQGEAESTPTVCIVAQQLRSSEVFEAWLEAFCRKFRCWQVPDEMVPEGLREGRGFVVHVGVVR</sequence>
<protein>
    <recommendedName>
        <fullName evidence="4">Diaminohydroxyphosphoribosylamino-pyrimidine deaminase</fullName>
    </recommendedName>
</protein>
<feature type="compositionally biased region" description="Gly residues" evidence="1">
    <location>
        <begin position="183"/>
        <end position="201"/>
    </location>
</feature>
<reference evidence="2" key="1">
    <citation type="journal article" date="2020" name="Stud. Mycol.">
        <title>101 Dothideomycetes genomes: a test case for predicting lifestyles and emergence of pathogens.</title>
        <authorList>
            <person name="Haridas S."/>
            <person name="Albert R."/>
            <person name="Binder M."/>
            <person name="Bloem J."/>
            <person name="Labutti K."/>
            <person name="Salamov A."/>
            <person name="Andreopoulos B."/>
            <person name="Baker S."/>
            <person name="Barry K."/>
            <person name="Bills G."/>
            <person name="Bluhm B."/>
            <person name="Cannon C."/>
            <person name="Castanera R."/>
            <person name="Culley D."/>
            <person name="Daum C."/>
            <person name="Ezra D."/>
            <person name="Gonzalez J."/>
            <person name="Henrissat B."/>
            <person name="Kuo A."/>
            <person name="Liang C."/>
            <person name="Lipzen A."/>
            <person name="Lutzoni F."/>
            <person name="Magnuson J."/>
            <person name="Mondo S."/>
            <person name="Nolan M."/>
            <person name="Ohm R."/>
            <person name="Pangilinan J."/>
            <person name="Park H.-J."/>
            <person name="Ramirez L."/>
            <person name="Alfaro M."/>
            <person name="Sun H."/>
            <person name="Tritt A."/>
            <person name="Yoshinaga Y."/>
            <person name="Zwiers L.-H."/>
            <person name="Turgeon B."/>
            <person name="Goodwin S."/>
            <person name="Spatafora J."/>
            <person name="Crous P."/>
            <person name="Grigoriev I."/>
        </authorList>
    </citation>
    <scope>NUCLEOTIDE SEQUENCE</scope>
    <source>
        <strain evidence="2">CBS 121410</strain>
    </source>
</reference>
<proteinExistence type="predicted"/>
<feature type="compositionally biased region" description="Low complexity" evidence="1">
    <location>
        <begin position="55"/>
        <end position="78"/>
    </location>
</feature>
<dbReference type="Proteomes" id="UP000799776">
    <property type="component" value="Unassembled WGS sequence"/>
</dbReference>
<accession>A0A9P4I2V2</accession>
<gene>
    <name evidence="2" type="ORF">K490DRAFT_60914</name>
</gene>
<dbReference type="GO" id="GO:0008757">
    <property type="term" value="F:S-adenosylmethionine-dependent methyltransferase activity"/>
    <property type="evidence" value="ECO:0007669"/>
    <property type="project" value="UniProtKB-ARBA"/>
</dbReference>
<dbReference type="OrthoDB" id="2529286at2759"/>
<dbReference type="PANTHER" id="PTHR14614">
    <property type="entry name" value="HEPATOCELLULAR CARCINOMA-ASSOCIATED ANTIGEN"/>
    <property type="match status" value="1"/>
</dbReference>
<dbReference type="InterPro" id="IPR029063">
    <property type="entry name" value="SAM-dependent_MTases_sf"/>
</dbReference>
<feature type="region of interest" description="Disordered" evidence="1">
    <location>
        <begin position="54"/>
        <end position="80"/>
    </location>
</feature>
<keyword evidence="3" id="KW-1185">Reference proteome</keyword>
<evidence type="ECO:0008006" key="4">
    <source>
        <dbReference type="Google" id="ProtNLM"/>
    </source>
</evidence>
<dbReference type="GO" id="GO:0032991">
    <property type="term" value="C:protein-containing complex"/>
    <property type="evidence" value="ECO:0007669"/>
    <property type="project" value="TreeGrafter"/>
</dbReference>
<dbReference type="Pfam" id="PF10294">
    <property type="entry name" value="Methyltransf_16"/>
    <property type="match status" value="1"/>
</dbReference>